<feature type="compositionally biased region" description="Low complexity" evidence="1">
    <location>
        <begin position="134"/>
        <end position="165"/>
    </location>
</feature>
<evidence type="ECO:0000313" key="2">
    <source>
        <dbReference type="EMBL" id="TNY17952.1"/>
    </source>
</evidence>
<proteinExistence type="predicted"/>
<evidence type="ECO:0000313" key="3">
    <source>
        <dbReference type="Proteomes" id="UP000311382"/>
    </source>
</evidence>
<evidence type="ECO:0000256" key="1">
    <source>
        <dbReference type="SAM" id="MobiDB-lite"/>
    </source>
</evidence>
<feature type="region of interest" description="Disordered" evidence="1">
    <location>
        <begin position="1"/>
        <end position="165"/>
    </location>
</feature>
<sequence length="165" mass="17533">MSRRCASTPTCAAATRPRLARRPRLPPPRRRRAVARLPGRLRRAARRHPTAHSTARTPTRPPGRRRTVGARARPQSPSTLARRPSEALRPTATSCPSRTASAYLSRPTRTTTLPITSSAPSLSPLRAHRPRRQACASSSAGTGSSARSSDLGASSGSACSATGTR</sequence>
<comment type="caution">
    <text evidence="2">The sequence shown here is derived from an EMBL/GenBank/DDBJ whole genome shotgun (WGS) entry which is preliminary data.</text>
</comment>
<name>A0A5C5FNQ9_9BASI</name>
<protein>
    <submittedName>
        <fullName evidence="2">Uncharacterized protein</fullName>
    </submittedName>
</protein>
<dbReference type="AlphaFoldDB" id="A0A5C5FNQ9"/>
<keyword evidence="3" id="KW-1185">Reference proteome</keyword>
<dbReference type="EMBL" id="SOZI01000165">
    <property type="protein sequence ID" value="TNY17952.1"/>
    <property type="molecule type" value="Genomic_DNA"/>
</dbReference>
<gene>
    <name evidence="2" type="ORF">DMC30DRAFT_404459</name>
</gene>
<feature type="compositionally biased region" description="Low complexity" evidence="1">
    <location>
        <begin position="1"/>
        <end position="17"/>
    </location>
</feature>
<reference evidence="2 3" key="1">
    <citation type="submission" date="2019-03" db="EMBL/GenBank/DDBJ databases">
        <title>Rhodosporidium diobovatum UCD-FST 08-225 genome sequencing, assembly, and annotation.</title>
        <authorList>
            <person name="Fakankun I.U."/>
            <person name="Fristensky B."/>
            <person name="Levin D.B."/>
        </authorList>
    </citation>
    <scope>NUCLEOTIDE SEQUENCE [LARGE SCALE GENOMIC DNA]</scope>
    <source>
        <strain evidence="2 3">UCD-FST 08-225</strain>
    </source>
</reference>
<feature type="compositionally biased region" description="Basic residues" evidence="1">
    <location>
        <begin position="18"/>
        <end position="50"/>
    </location>
</feature>
<feature type="compositionally biased region" description="Polar residues" evidence="1">
    <location>
        <begin position="91"/>
        <end position="121"/>
    </location>
</feature>
<organism evidence="2 3">
    <name type="scientific">Rhodotorula diobovata</name>
    <dbReference type="NCBI Taxonomy" id="5288"/>
    <lineage>
        <taxon>Eukaryota</taxon>
        <taxon>Fungi</taxon>
        <taxon>Dikarya</taxon>
        <taxon>Basidiomycota</taxon>
        <taxon>Pucciniomycotina</taxon>
        <taxon>Microbotryomycetes</taxon>
        <taxon>Sporidiobolales</taxon>
        <taxon>Sporidiobolaceae</taxon>
        <taxon>Rhodotorula</taxon>
    </lineage>
</organism>
<dbReference type="Proteomes" id="UP000311382">
    <property type="component" value="Unassembled WGS sequence"/>
</dbReference>
<accession>A0A5C5FNQ9</accession>